<name>A0A4U7AS12_9PEZI</name>
<dbReference type="GO" id="GO:0005634">
    <property type="term" value="C:nucleus"/>
    <property type="evidence" value="ECO:0007669"/>
    <property type="project" value="UniProtKB-SubCell"/>
</dbReference>
<keyword evidence="3" id="KW-0804">Transcription</keyword>
<dbReference type="GO" id="GO:0001003">
    <property type="term" value="F:RNA polymerase III type 2 promoter sequence-specific DNA binding"/>
    <property type="evidence" value="ECO:0007669"/>
    <property type="project" value="TreeGrafter"/>
</dbReference>
<dbReference type="Gene3D" id="3.30.200.160">
    <property type="entry name" value="TFIIIC, subcomplex tauA, subunit Sfc1, barrel domain"/>
    <property type="match status" value="1"/>
</dbReference>
<proteinExistence type="predicted"/>
<feature type="domain" description="Transcription factor IIIC subunit 5 HTH" evidence="6">
    <location>
        <begin position="257"/>
        <end position="406"/>
    </location>
</feature>
<feature type="compositionally biased region" description="Low complexity" evidence="5">
    <location>
        <begin position="28"/>
        <end position="43"/>
    </location>
</feature>
<dbReference type="InterPro" id="IPR040454">
    <property type="entry name" value="TF_IIIC_Tfc1/Sfc1"/>
</dbReference>
<feature type="region of interest" description="Disordered" evidence="5">
    <location>
        <begin position="128"/>
        <end position="178"/>
    </location>
</feature>
<feature type="domain" description="Transcription factor IIIC subunit Tfc1/Sfc1 triple barrel" evidence="7">
    <location>
        <begin position="56"/>
        <end position="217"/>
    </location>
</feature>
<dbReference type="AlphaFoldDB" id="A0A4U7AS12"/>
<reference evidence="8 9" key="1">
    <citation type="submission" date="2018-02" db="EMBL/GenBank/DDBJ databases">
        <title>Draft genome sequences of Elsinoe sp., causing black scab on jojoba.</title>
        <authorList>
            <person name="Stodart B."/>
            <person name="Jeffress S."/>
            <person name="Ash G."/>
            <person name="Arun Chinnappa K."/>
        </authorList>
    </citation>
    <scope>NUCLEOTIDE SEQUENCE [LARGE SCALE GENOMIC DNA]</scope>
    <source>
        <strain evidence="8 9">Hillstone_2</strain>
    </source>
</reference>
<dbReference type="GO" id="GO:0000127">
    <property type="term" value="C:transcription factor TFIIIC complex"/>
    <property type="evidence" value="ECO:0007669"/>
    <property type="project" value="InterPro"/>
</dbReference>
<dbReference type="PANTHER" id="PTHR13230">
    <property type="entry name" value="GENERAL TRANSCRIPTION FACTOR IIIC, POLYPEPTIDE 5"/>
    <property type="match status" value="1"/>
</dbReference>
<feature type="compositionally biased region" description="Acidic residues" evidence="5">
    <location>
        <begin position="136"/>
        <end position="145"/>
    </location>
</feature>
<dbReference type="PANTHER" id="PTHR13230:SF5">
    <property type="entry name" value="GENERAL TRANSCRIPTION FACTOR 3C POLYPEPTIDE 5"/>
    <property type="match status" value="1"/>
</dbReference>
<evidence type="ECO:0000259" key="6">
    <source>
        <dbReference type="Pfam" id="PF09734"/>
    </source>
</evidence>
<feature type="region of interest" description="Disordered" evidence="5">
    <location>
        <begin position="560"/>
        <end position="636"/>
    </location>
</feature>
<feature type="region of interest" description="Disordered" evidence="5">
    <location>
        <begin position="408"/>
        <end position="434"/>
    </location>
</feature>
<evidence type="ECO:0000256" key="3">
    <source>
        <dbReference type="ARBA" id="ARBA00023163"/>
    </source>
</evidence>
<feature type="compositionally biased region" description="Acidic residues" evidence="5">
    <location>
        <begin position="601"/>
        <end position="636"/>
    </location>
</feature>
<protein>
    <recommendedName>
        <fullName evidence="10">Transcription factor tau subunit sfc1</fullName>
    </recommendedName>
</protein>
<dbReference type="InterPro" id="IPR019136">
    <property type="entry name" value="TF_IIIC_su-5_HTH"/>
</dbReference>
<organism evidence="8 9">
    <name type="scientific">Elsinoe australis</name>
    <dbReference type="NCBI Taxonomy" id="40998"/>
    <lineage>
        <taxon>Eukaryota</taxon>
        <taxon>Fungi</taxon>
        <taxon>Dikarya</taxon>
        <taxon>Ascomycota</taxon>
        <taxon>Pezizomycotina</taxon>
        <taxon>Dothideomycetes</taxon>
        <taxon>Dothideomycetidae</taxon>
        <taxon>Myriangiales</taxon>
        <taxon>Elsinoaceae</taxon>
        <taxon>Elsinoe</taxon>
    </lineage>
</organism>
<evidence type="ECO:0000259" key="7">
    <source>
        <dbReference type="Pfam" id="PF17682"/>
    </source>
</evidence>
<dbReference type="Pfam" id="PF17682">
    <property type="entry name" value="Tau95_N"/>
    <property type="match status" value="1"/>
</dbReference>
<dbReference type="GO" id="GO:0006384">
    <property type="term" value="P:transcription initiation at RNA polymerase III promoter"/>
    <property type="evidence" value="ECO:0007669"/>
    <property type="project" value="InterPro"/>
</dbReference>
<keyword evidence="2" id="KW-0238">DNA-binding</keyword>
<dbReference type="GO" id="GO:0001002">
    <property type="term" value="F:RNA polymerase III type 1 promoter sequence-specific DNA binding"/>
    <property type="evidence" value="ECO:0007669"/>
    <property type="project" value="TreeGrafter"/>
</dbReference>
<comment type="caution">
    <text evidence="8">The sequence shown here is derived from an EMBL/GenBank/DDBJ whole genome shotgun (WGS) entry which is preliminary data.</text>
</comment>
<evidence type="ECO:0000313" key="9">
    <source>
        <dbReference type="Proteomes" id="UP000308133"/>
    </source>
</evidence>
<dbReference type="Pfam" id="PF09734">
    <property type="entry name" value="Tau95"/>
    <property type="match status" value="1"/>
</dbReference>
<comment type="subcellular location">
    <subcellularLocation>
        <location evidence="1">Nucleus</location>
    </subcellularLocation>
</comment>
<evidence type="ECO:0000256" key="4">
    <source>
        <dbReference type="ARBA" id="ARBA00023242"/>
    </source>
</evidence>
<evidence type="ECO:0000256" key="2">
    <source>
        <dbReference type="ARBA" id="ARBA00023125"/>
    </source>
</evidence>
<gene>
    <name evidence="8" type="ORF">C1H76_9582</name>
</gene>
<keyword evidence="4" id="KW-0539">Nucleus</keyword>
<dbReference type="InterPro" id="IPR041499">
    <property type="entry name" value="Tfc1/Sfc1_N"/>
</dbReference>
<evidence type="ECO:0000256" key="1">
    <source>
        <dbReference type="ARBA" id="ARBA00004123"/>
    </source>
</evidence>
<dbReference type="InterPro" id="IPR042536">
    <property type="entry name" value="TFIIIC_tauA_Sfc1"/>
</dbReference>
<dbReference type="EMBL" id="PTQR01000129">
    <property type="protein sequence ID" value="TKX18314.1"/>
    <property type="molecule type" value="Genomic_DNA"/>
</dbReference>
<accession>A0A4U7AS12</accession>
<evidence type="ECO:0008006" key="10">
    <source>
        <dbReference type="Google" id="ProtNLM"/>
    </source>
</evidence>
<evidence type="ECO:0000256" key="5">
    <source>
        <dbReference type="SAM" id="MobiDB-lite"/>
    </source>
</evidence>
<feature type="compositionally biased region" description="Basic residues" evidence="5">
    <location>
        <begin position="570"/>
        <end position="580"/>
    </location>
</feature>
<dbReference type="Proteomes" id="UP000308133">
    <property type="component" value="Unassembled WGS sequence"/>
</dbReference>
<evidence type="ECO:0000313" key="8">
    <source>
        <dbReference type="EMBL" id="TKX18314.1"/>
    </source>
</evidence>
<feature type="region of interest" description="Disordered" evidence="5">
    <location>
        <begin position="1"/>
        <end position="47"/>
    </location>
</feature>
<sequence>MADVDTFMEAPEQDQGQSPDQDQEDIGSPSPSVSSASDQAESAGKTLTVPHDSIVGIEHPCIIRDIDRAVKVLGGEHRIKSALKQDGNTALPTTSLRPDDPFAKKIVSQKADVNHVLLRIVLPRRTGRKRKRGTDEPYEFYDFDDNIQHDSNSGVDETGTHSGLVPQNGNSSKDGILPPRADEVITRLALSKDDYQIQPLGAVKKTHQFRSLPDFQLLCQDSPLMQHISSSLLPGIISGIKSFSPDLSVQANLTHIPGPPRFAPYTQPLHYAYAQNRATTTTVDAVTGTTKSTNYTMPRRRILAALSFDAPAPSGPPPQLPNISTCPKALQQAVRNLTSLIDTRPLVTRRAALNMSPDVAETLFKDCTQYVTYAFKSGPWKDTHVKFGKDPRQDPECRKWQTLGFQLDKQRRKDRGAGEAYKRPHLKEKPPEVEDDHIFDGKKLGENKTFQVADIVEETLKRHFDEAEVLGECDIEQTGWYGNGTIYAARTVMRDMMRVIKAGEDTERWKKVYERALKAVPGIVTEENADRIYVVAAELSQEGLDAEEVKKTVGLVTEARSMSRSGTKGVGKHRRARGKSGRYETGPRTGSVGEGQNESMLGDEDDEPGLQDEADASGSEGDDALADLEAAEFVDV</sequence>